<evidence type="ECO:0000313" key="3">
    <source>
        <dbReference type="EMBL" id="GAA2105755.1"/>
    </source>
</evidence>
<reference evidence="3 4" key="1">
    <citation type="journal article" date="2019" name="Int. J. Syst. Evol. Microbiol.">
        <title>The Global Catalogue of Microorganisms (GCM) 10K type strain sequencing project: providing services to taxonomists for standard genome sequencing and annotation.</title>
        <authorList>
            <consortium name="The Broad Institute Genomics Platform"/>
            <consortium name="The Broad Institute Genome Sequencing Center for Infectious Disease"/>
            <person name="Wu L."/>
            <person name="Ma J."/>
        </authorList>
    </citation>
    <scope>NUCLEOTIDE SEQUENCE [LARGE SCALE GENOMIC DNA]</scope>
    <source>
        <strain evidence="3 4">JCM 15478</strain>
    </source>
</reference>
<evidence type="ECO:0008006" key="5">
    <source>
        <dbReference type="Google" id="ProtNLM"/>
    </source>
</evidence>
<evidence type="ECO:0000256" key="1">
    <source>
        <dbReference type="SAM" id="MobiDB-lite"/>
    </source>
</evidence>
<organism evidence="3 4">
    <name type="scientific">Streptomyces albiaxialis</name>
    <dbReference type="NCBI Taxonomy" id="329523"/>
    <lineage>
        <taxon>Bacteria</taxon>
        <taxon>Bacillati</taxon>
        <taxon>Actinomycetota</taxon>
        <taxon>Actinomycetes</taxon>
        <taxon>Kitasatosporales</taxon>
        <taxon>Streptomycetaceae</taxon>
        <taxon>Streptomyces</taxon>
    </lineage>
</organism>
<keyword evidence="2" id="KW-0812">Transmembrane</keyword>
<evidence type="ECO:0000313" key="4">
    <source>
        <dbReference type="Proteomes" id="UP001500016"/>
    </source>
</evidence>
<keyword evidence="2" id="KW-0472">Membrane</keyword>
<evidence type="ECO:0000256" key="2">
    <source>
        <dbReference type="SAM" id="Phobius"/>
    </source>
</evidence>
<accession>A0ABN2X5W0</accession>
<feature type="region of interest" description="Disordered" evidence="1">
    <location>
        <begin position="323"/>
        <end position="377"/>
    </location>
</feature>
<protein>
    <recommendedName>
        <fullName evidence="5">DUF2637 domain-containing protein</fullName>
    </recommendedName>
</protein>
<dbReference type="Proteomes" id="UP001500016">
    <property type="component" value="Unassembled WGS sequence"/>
</dbReference>
<dbReference type="EMBL" id="BAAAPE010000041">
    <property type="protein sequence ID" value="GAA2105755.1"/>
    <property type="molecule type" value="Genomic_DNA"/>
</dbReference>
<keyword evidence="2" id="KW-1133">Transmembrane helix</keyword>
<proteinExistence type="predicted"/>
<sequence>MIEQVEAILPPWSLVAAVASGAVTATAAAVLIRRRSRTTANGDQGQEGATGRRRRRLSAGTAAAAVAFVVCTSVSLNTSYRFTLDGLGMTGIEERVLACAAFEALIAMCVLGARERLASEDATPGWYGTAVWVFAALSAVPAWHEGGGLTPATLVRIIVGSFGSALSAHAALGLELKHRTGGQSQSPGALIVRELRERLMARLGLIQRGRNAEQITRDRYMDRAIEHADEYDRLTPEKRKARAGRKLCGRMAQAMDRAGCAEPERRMIFDRRLAMRRDVARLPDVDLPSTWTAQPTPEERAALAQLQRQTERMEALAAQIEDQAEHHPAHSAPEVTPPVTAPAQQRPTEDAEEEQQDIPEGARTAAYGTGTPRITVRVPDLGDEHQDQDDEPEALDLKTFPTKVGALRALFERHQVAADDPRSHNQIATALLAEMLEQGIEYDRGAACRAIAEWRAPRPVTAQQAHANTLDRELTHI</sequence>
<name>A0ABN2X5W0_9ACTN</name>
<dbReference type="RefSeq" id="WP_344535940.1">
    <property type="nucleotide sequence ID" value="NZ_BAAAPE010000041.1"/>
</dbReference>
<feature type="transmembrane region" description="Helical" evidence="2">
    <location>
        <begin position="57"/>
        <end position="75"/>
    </location>
</feature>
<gene>
    <name evidence="3" type="ORF">GCM10009801_81930</name>
</gene>
<feature type="transmembrane region" description="Helical" evidence="2">
    <location>
        <begin position="12"/>
        <end position="32"/>
    </location>
</feature>
<keyword evidence="4" id="KW-1185">Reference proteome</keyword>
<comment type="caution">
    <text evidence="3">The sequence shown here is derived from an EMBL/GenBank/DDBJ whole genome shotgun (WGS) entry which is preliminary data.</text>
</comment>